<keyword evidence="3" id="KW-1185">Reference proteome</keyword>
<dbReference type="RefSeq" id="WP_111499843.1">
    <property type="nucleotide sequence ID" value="NZ_QKYN01000027.1"/>
</dbReference>
<comment type="caution">
    <text evidence="2">The sequence shown here is derived from an EMBL/GenBank/DDBJ whole genome shotgun (WGS) entry which is preliminary data.</text>
</comment>
<dbReference type="OrthoDB" id="162678at2"/>
<accession>A0A2X0KI46</accession>
<dbReference type="EMBL" id="QKYN01000027">
    <property type="protein sequence ID" value="RAG86430.1"/>
    <property type="molecule type" value="Genomic_DNA"/>
</dbReference>
<sequence>MTLRLTGACLTAGCLALAGPAGSAAAGTDHPQQVDVVMKNSGFAFPHHLHAGWVTFRTTTKDAQGHTLQGFRLRKGHTLAQLSADLNNAVSNTPATAAAGISGVAKDALLVGGTAVEPSTAVSSTMPLRAGTYWFFDFNQVFAHQPLTFHKVQVHGDFEDAPLHFAAVVKQVETKNGPRFLAPESFNTDNNVLVENRADEIHELSFQRVKPGVTDKDLTKVFNGTSTTNPFAENGSRGLAPMSPGRVQVLHFDPVGGRYAMLCFIPDDKSGIPHAFLGMHRIIRLR</sequence>
<keyword evidence="1" id="KW-0732">Signal</keyword>
<evidence type="ECO:0000313" key="2">
    <source>
        <dbReference type="EMBL" id="RAG86430.1"/>
    </source>
</evidence>
<feature type="chain" id="PRO_5016066194" evidence="1">
    <location>
        <begin position="26"/>
        <end position="286"/>
    </location>
</feature>
<reference evidence="2 3" key="1">
    <citation type="submission" date="2018-06" db="EMBL/GenBank/DDBJ databases">
        <title>Streptacidiphilus pinicola sp. nov., isolated from pine grove soil.</title>
        <authorList>
            <person name="Roh S.G."/>
            <person name="Park S."/>
            <person name="Kim M.-K."/>
            <person name="Yun B.-R."/>
            <person name="Park J."/>
            <person name="Kim M.J."/>
            <person name="Kim Y.S."/>
            <person name="Kim S.B."/>
        </authorList>
    </citation>
    <scope>NUCLEOTIDE SEQUENCE [LARGE SCALE GENOMIC DNA]</scope>
    <source>
        <strain evidence="2 3">MMS16-CNU450</strain>
    </source>
</reference>
<proteinExistence type="predicted"/>
<gene>
    <name evidence="2" type="ORF">DN069_06340</name>
</gene>
<dbReference type="Proteomes" id="UP000248889">
    <property type="component" value="Unassembled WGS sequence"/>
</dbReference>
<feature type="signal peptide" evidence="1">
    <location>
        <begin position="1"/>
        <end position="25"/>
    </location>
</feature>
<protein>
    <submittedName>
        <fullName evidence="2">Uncharacterized protein</fullName>
    </submittedName>
</protein>
<organism evidence="2 3">
    <name type="scientific">Streptacidiphilus pinicola</name>
    <dbReference type="NCBI Taxonomy" id="2219663"/>
    <lineage>
        <taxon>Bacteria</taxon>
        <taxon>Bacillati</taxon>
        <taxon>Actinomycetota</taxon>
        <taxon>Actinomycetes</taxon>
        <taxon>Kitasatosporales</taxon>
        <taxon>Streptomycetaceae</taxon>
        <taxon>Streptacidiphilus</taxon>
    </lineage>
</organism>
<evidence type="ECO:0000313" key="3">
    <source>
        <dbReference type="Proteomes" id="UP000248889"/>
    </source>
</evidence>
<dbReference type="AlphaFoldDB" id="A0A2X0KI46"/>
<evidence type="ECO:0000256" key="1">
    <source>
        <dbReference type="SAM" id="SignalP"/>
    </source>
</evidence>
<name>A0A2X0KI46_9ACTN</name>